<dbReference type="PANTHER" id="PTHR43031:SF7">
    <property type="entry name" value="NITRIC OXIDE REDUCTASE FLRD-NAD(+) REDUCTASE"/>
    <property type="match status" value="1"/>
</dbReference>
<gene>
    <name evidence="3" type="ORF">EWM57_08375</name>
</gene>
<evidence type="ECO:0000259" key="2">
    <source>
        <dbReference type="PROSITE" id="PS50206"/>
    </source>
</evidence>
<dbReference type="CDD" id="cd00158">
    <property type="entry name" value="RHOD"/>
    <property type="match status" value="1"/>
</dbReference>
<accession>A0A4Q5LE32</accession>
<dbReference type="SUPFAM" id="SSF52821">
    <property type="entry name" value="Rhodanese/Cell cycle control phosphatase"/>
    <property type="match status" value="1"/>
</dbReference>
<dbReference type="Pfam" id="PF00581">
    <property type="entry name" value="Rhodanese"/>
    <property type="match status" value="1"/>
</dbReference>
<keyword evidence="4" id="KW-1185">Reference proteome</keyword>
<evidence type="ECO:0000256" key="1">
    <source>
        <dbReference type="SAM" id="SignalP"/>
    </source>
</evidence>
<evidence type="ECO:0000313" key="3">
    <source>
        <dbReference type="EMBL" id="RYU80498.1"/>
    </source>
</evidence>
<feature type="signal peptide" evidence="1">
    <location>
        <begin position="1"/>
        <end position="26"/>
    </location>
</feature>
<protein>
    <submittedName>
        <fullName evidence="3">Rhodanese-like domain-containing protein</fullName>
    </submittedName>
</protein>
<organism evidence="3 4">
    <name type="scientific">Hymenobacter persicinus</name>
    <dbReference type="NCBI Taxonomy" id="2025506"/>
    <lineage>
        <taxon>Bacteria</taxon>
        <taxon>Pseudomonadati</taxon>
        <taxon>Bacteroidota</taxon>
        <taxon>Cytophagia</taxon>
        <taxon>Cytophagales</taxon>
        <taxon>Hymenobacteraceae</taxon>
        <taxon>Hymenobacter</taxon>
    </lineage>
</organism>
<dbReference type="PROSITE" id="PS50206">
    <property type="entry name" value="RHODANESE_3"/>
    <property type="match status" value="1"/>
</dbReference>
<keyword evidence="1" id="KW-0732">Signal</keyword>
<evidence type="ECO:0000313" key="4">
    <source>
        <dbReference type="Proteomes" id="UP000294155"/>
    </source>
</evidence>
<comment type="caution">
    <text evidence="3">The sequence shown here is derived from an EMBL/GenBank/DDBJ whole genome shotgun (WGS) entry which is preliminary data.</text>
</comment>
<dbReference type="SMART" id="SM00450">
    <property type="entry name" value="RHOD"/>
    <property type="match status" value="1"/>
</dbReference>
<dbReference type="OrthoDB" id="9808735at2"/>
<dbReference type="Proteomes" id="UP000294155">
    <property type="component" value="Unassembled WGS sequence"/>
</dbReference>
<sequence>MLRFLLSATAGLLLTLATTCPAAAQAKVPVADVATTHKLAHKRNVVVLDVRTPAEYATGHLRQAQNLDFKAPDFAEKVAALDPTKTYLLYCASGNRSGQASAIMQEKGFAKVVNGGAFKDLKAAGLKTD</sequence>
<feature type="chain" id="PRO_5021030405" evidence="1">
    <location>
        <begin position="27"/>
        <end position="129"/>
    </location>
</feature>
<dbReference type="InterPro" id="IPR001763">
    <property type="entry name" value="Rhodanese-like_dom"/>
</dbReference>
<dbReference type="RefSeq" id="WP_129920688.1">
    <property type="nucleotide sequence ID" value="NZ_SEWE01000013.1"/>
</dbReference>
<name>A0A4Q5LE32_9BACT</name>
<dbReference type="InterPro" id="IPR036873">
    <property type="entry name" value="Rhodanese-like_dom_sf"/>
</dbReference>
<dbReference type="AlphaFoldDB" id="A0A4Q5LE32"/>
<proteinExistence type="predicted"/>
<dbReference type="EMBL" id="SEWE01000013">
    <property type="protein sequence ID" value="RYU80498.1"/>
    <property type="molecule type" value="Genomic_DNA"/>
</dbReference>
<dbReference type="InterPro" id="IPR050229">
    <property type="entry name" value="GlpE_sulfurtransferase"/>
</dbReference>
<dbReference type="PANTHER" id="PTHR43031">
    <property type="entry name" value="FAD-DEPENDENT OXIDOREDUCTASE"/>
    <property type="match status" value="1"/>
</dbReference>
<feature type="domain" description="Rhodanese" evidence="2">
    <location>
        <begin position="41"/>
        <end position="129"/>
    </location>
</feature>
<dbReference type="Gene3D" id="3.40.250.10">
    <property type="entry name" value="Rhodanese-like domain"/>
    <property type="match status" value="1"/>
</dbReference>
<reference evidence="3 4" key="1">
    <citation type="submission" date="2019-02" db="EMBL/GenBank/DDBJ databases">
        <title>Bacterial novel species isolated from soil.</title>
        <authorList>
            <person name="Jung H.-Y."/>
        </authorList>
    </citation>
    <scope>NUCLEOTIDE SEQUENCE [LARGE SCALE GENOMIC DNA]</scope>
    <source>
        <strain evidence="3 4">1-3-3-3</strain>
    </source>
</reference>